<feature type="transmembrane region" description="Helical" evidence="2">
    <location>
        <begin position="155"/>
        <end position="179"/>
    </location>
</feature>
<feature type="transmembrane region" description="Helical" evidence="2">
    <location>
        <begin position="232"/>
        <end position="250"/>
    </location>
</feature>
<feature type="transmembrane region" description="Helical" evidence="2">
    <location>
        <begin position="293"/>
        <end position="313"/>
    </location>
</feature>
<protein>
    <recommendedName>
        <fullName evidence="4">Transmembrane protein</fullName>
    </recommendedName>
</protein>
<keyword evidence="2" id="KW-0812">Transmembrane</keyword>
<feature type="transmembrane region" description="Helical" evidence="2">
    <location>
        <begin position="79"/>
        <end position="101"/>
    </location>
</feature>
<proteinExistence type="predicted"/>
<feature type="transmembrane region" description="Helical" evidence="2">
    <location>
        <begin position="191"/>
        <end position="212"/>
    </location>
</feature>
<evidence type="ECO:0000256" key="1">
    <source>
        <dbReference type="SAM" id="MobiDB-lite"/>
    </source>
</evidence>
<keyword evidence="2" id="KW-0472">Membrane</keyword>
<sequence>FISRPPCWVICIIWMAHRISESGLVHEFGAFFILIFVALSVTALFTWGFSAILPIYLCFTGMSLYFDVMALVIGTLDWLIWLISSILRFTVVQAIHVVHLVGWAQQMCQSHYSGPIRHRILFTIVCTGYSFVFISLFFPCTALSAMMAINVRAVFVAFIVNLLCAGVPFSVAAISWLCLDVRLLSSWWGKHIVPSFLVTFALMSCFTVPSFLVPLLVSPLESSNGDVPIQRWMMITLFGAYIFLSVSPLLTYSVLSALWAVVFTVAGVARCYHAMSLPFIALPFFLFRQGKCVVAFCLLISVMMRLFVAFSSCTPLFGPHLESSISDVPIEKWMLLAMGFGSYIYVITSPFLTHPLLSVLWAVFFTIAGVARSVHAISLLCIALPFFAIRRGSKYVVSMFLVGVAMMPFFAALSVGVPLFGSPLKSSPPQVPTDNTSTLHVNPDSLSSDRPPFQPAAADMIDSLPEFVPKNRFIVGSFPSIERSSVLLVERTLSVGDDIVRFSLLLKMIIDALYKKLIKTWRSTKKVLSEAAENVKARFGVPLVNRQPRYQKRSFVDRSWAFVRNLVDVVIFDEYPRH</sequence>
<reference evidence="3" key="1">
    <citation type="submission" date="2015-04" db="EMBL/GenBank/DDBJ databases">
        <title>The genome sequence of the plant pathogenic Rhizarian Plasmodiophora brassicae reveals insights in its biotrophic life cycle and the origin of chitin synthesis.</title>
        <authorList>
            <person name="Schwelm A."/>
            <person name="Fogelqvist J."/>
            <person name="Knaust A."/>
            <person name="Julke S."/>
            <person name="Lilja T."/>
            <person name="Dhandapani V."/>
            <person name="Bonilla-Rosso G."/>
            <person name="Karlsson M."/>
            <person name="Shevchenko A."/>
            <person name="Choi S.R."/>
            <person name="Kim H.G."/>
            <person name="Park J.Y."/>
            <person name="Lim Y.P."/>
            <person name="Ludwig-Muller J."/>
            <person name="Dixelius C."/>
        </authorList>
    </citation>
    <scope>NUCLEOTIDE SEQUENCE</scope>
    <source>
        <tissue evidence="3">Potato root galls</tissue>
    </source>
</reference>
<feature type="non-terminal residue" evidence="3">
    <location>
        <position position="1"/>
    </location>
</feature>
<feature type="transmembrane region" description="Helical" evidence="2">
    <location>
        <begin position="395"/>
        <end position="420"/>
    </location>
</feature>
<evidence type="ECO:0000313" key="3">
    <source>
        <dbReference type="EMBL" id="CRZ04016.1"/>
    </source>
</evidence>
<feature type="transmembrane region" description="Helical" evidence="2">
    <location>
        <begin position="28"/>
        <end position="47"/>
    </location>
</feature>
<dbReference type="AlphaFoldDB" id="A0A0H5QRA2"/>
<feature type="region of interest" description="Disordered" evidence="1">
    <location>
        <begin position="427"/>
        <end position="447"/>
    </location>
</feature>
<feature type="transmembrane region" description="Helical" evidence="2">
    <location>
        <begin position="121"/>
        <end position="149"/>
    </location>
</feature>
<evidence type="ECO:0008006" key="4">
    <source>
        <dbReference type="Google" id="ProtNLM"/>
    </source>
</evidence>
<keyword evidence="2" id="KW-1133">Transmembrane helix</keyword>
<dbReference type="EMBL" id="HACM01003574">
    <property type="protein sequence ID" value="CRZ04016.1"/>
    <property type="molecule type" value="Transcribed_RNA"/>
</dbReference>
<feature type="transmembrane region" description="Helical" evidence="2">
    <location>
        <begin position="257"/>
        <end position="287"/>
    </location>
</feature>
<organism evidence="3">
    <name type="scientific">Spongospora subterranea</name>
    <dbReference type="NCBI Taxonomy" id="70186"/>
    <lineage>
        <taxon>Eukaryota</taxon>
        <taxon>Sar</taxon>
        <taxon>Rhizaria</taxon>
        <taxon>Endomyxa</taxon>
        <taxon>Phytomyxea</taxon>
        <taxon>Plasmodiophorida</taxon>
        <taxon>Plasmodiophoridae</taxon>
        <taxon>Spongospora</taxon>
    </lineage>
</organism>
<name>A0A0H5QRA2_9EUKA</name>
<feature type="transmembrane region" description="Helical" evidence="2">
    <location>
        <begin position="54"/>
        <end position="73"/>
    </location>
</feature>
<evidence type="ECO:0000256" key="2">
    <source>
        <dbReference type="SAM" id="Phobius"/>
    </source>
</evidence>
<accession>A0A0H5QRA2</accession>